<reference evidence="3 4" key="1">
    <citation type="journal article" date="2014" name="Genome Announc.">
        <title>Draft Genome Sequence of the Iron-Oxidizing, Acidophilic, and Halotolerant 'Thiobacillus prosperus' Type Strain DSM 5130.</title>
        <authorList>
            <person name="Ossandon F.J."/>
            <person name="Cardenas J.P."/>
            <person name="Corbett M."/>
            <person name="Quatrini R."/>
            <person name="Holmes D.S."/>
            <person name="Watkin E."/>
        </authorList>
    </citation>
    <scope>NUCLEOTIDE SEQUENCE [LARGE SCALE GENOMIC DNA]</scope>
    <source>
        <strain evidence="3 4">DSM 5130</strain>
    </source>
</reference>
<evidence type="ECO:0000259" key="2">
    <source>
        <dbReference type="PROSITE" id="PS50110"/>
    </source>
</evidence>
<dbReference type="OrthoDB" id="281471at2"/>
<keyword evidence="1" id="KW-0597">Phosphoprotein</keyword>
<dbReference type="RefSeq" id="WP_038091655.1">
    <property type="nucleotide sequence ID" value="NZ_JQSG02000006.1"/>
</dbReference>
<sequence>MKVMVVDDSTIIRSKIAGIARRGGLGEEIVVAGLAANGLEAVRLCKQTQPDIVTMDLTMPEMDGIECIESLVQIKPDVRILVVSALADKSTAIRALKKGAHGFICKPFTDEELGEALKELIAMEVRA</sequence>
<dbReference type="SMART" id="SM00448">
    <property type="entry name" value="REC"/>
    <property type="match status" value="1"/>
</dbReference>
<dbReference type="EMBL" id="JQSG02000006">
    <property type="protein sequence ID" value="OBS07970.1"/>
    <property type="molecule type" value="Genomic_DNA"/>
</dbReference>
<dbReference type="InterPro" id="IPR001789">
    <property type="entry name" value="Sig_transdc_resp-reg_receiver"/>
</dbReference>
<organism evidence="3 4">
    <name type="scientific">Acidihalobacter prosperus</name>
    <dbReference type="NCBI Taxonomy" id="160660"/>
    <lineage>
        <taxon>Bacteria</taxon>
        <taxon>Pseudomonadati</taxon>
        <taxon>Pseudomonadota</taxon>
        <taxon>Gammaproteobacteria</taxon>
        <taxon>Chromatiales</taxon>
        <taxon>Ectothiorhodospiraceae</taxon>
        <taxon>Acidihalobacter</taxon>
    </lineage>
</organism>
<dbReference type="AlphaFoldDB" id="A0A1A6C086"/>
<name>A0A1A6C086_9GAMM</name>
<dbReference type="PANTHER" id="PTHR43228:SF1">
    <property type="entry name" value="TWO-COMPONENT RESPONSE REGULATOR ARR22"/>
    <property type="match status" value="1"/>
</dbReference>
<evidence type="ECO:0000313" key="3">
    <source>
        <dbReference type="EMBL" id="OBS07970.1"/>
    </source>
</evidence>
<comment type="caution">
    <text evidence="3">The sequence shown here is derived from an EMBL/GenBank/DDBJ whole genome shotgun (WGS) entry which is preliminary data.</text>
</comment>
<dbReference type="Gene3D" id="3.40.50.2300">
    <property type="match status" value="1"/>
</dbReference>
<dbReference type="Proteomes" id="UP000029273">
    <property type="component" value="Unassembled WGS sequence"/>
</dbReference>
<dbReference type="GO" id="GO:0000160">
    <property type="term" value="P:phosphorelay signal transduction system"/>
    <property type="evidence" value="ECO:0007669"/>
    <property type="project" value="InterPro"/>
</dbReference>
<dbReference type="InterPro" id="IPR011006">
    <property type="entry name" value="CheY-like_superfamily"/>
</dbReference>
<feature type="modified residue" description="4-aspartylphosphate" evidence="1">
    <location>
        <position position="56"/>
    </location>
</feature>
<evidence type="ECO:0000313" key="4">
    <source>
        <dbReference type="Proteomes" id="UP000029273"/>
    </source>
</evidence>
<protein>
    <submittedName>
        <fullName evidence="3">Transcriptional regulator</fullName>
    </submittedName>
</protein>
<evidence type="ECO:0000256" key="1">
    <source>
        <dbReference type="PROSITE-ProRule" id="PRU00169"/>
    </source>
</evidence>
<dbReference type="Pfam" id="PF00072">
    <property type="entry name" value="Response_reg"/>
    <property type="match status" value="1"/>
</dbReference>
<dbReference type="PANTHER" id="PTHR43228">
    <property type="entry name" value="TWO-COMPONENT RESPONSE REGULATOR"/>
    <property type="match status" value="1"/>
</dbReference>
<dbReference type="PROSITE" id="PS50110">
    <property type="entry name" value="RESPONSE_REGULATORY"/>
    <property type="match status" value="1"/>
</dbReference>
<gene>
    <name evidence="3" type="ORF">Thpro_022220</name>
</gene>
<keyword evidence="4" id="KW-1185">Reference proteome</keyword>
<dbReference type="SUPFAM" id="SSF52172">
    <property type="entry name" value="CheY-like"/>
    <property type="match status" value="1"/>
</dbReference>
<dbReference type="InterPro" id="IPR052048">
    <property type="entry name" value="ST_Response_Regulator"/>
</dbReference>
<feature type="domain" description="Response regulatory" evidence="2">
    <location>
        <begin position="2"/>
        <end position="121"/>
    </location>
</feature>
<accession>A0A1A6C086</accession>
<proteinExistence type="predicted"/>